<accession>A0A177I1H1</accession>
<reference evidence="1 2" key="1">
    <citation type="submission" date="2015-12" db="EMBL/GenBank/DDBJ databases">
        <title>Genome sequence of Streptomyces sp. G25.</title>
        <authorList>
            <person name="Poehlein A."/>
            <person name="Roettig A."/>
            <person name="Hiessl S."/>
            <person name="Hauschild P."/>
            <person name="Schauer J."/>
            <person name="Madkour M.H."/>
            <person name="Al-Ansari A.M."/>
            <person name="Almakishah N.H."/>
            <person name="Steinbuechel A."/>
            <person name="Daniel R."/>
        </authorList>
    </citation>
    <scope>NUCLEOTIDE SEQUENCE [LARGE SCALE GENOMIC DNA]</scope>
    <source>
        <strain evidence="2">G25(2015)</strain>
    </source>
</reference>
<comment type="caution">
    <text evidence="1">The sequence shown here is derived from an EMBL/GenBank/DDBJ whole genome shotgun (WGS) entry which is preliminary data.</text>
</comment>
<dbReference type="AlphaFoldDB" id="A0A177I1H1"/>
<dbReference type="Proteomes" id="UP000077381">
    <property type="component" value="Unassembled WGS sequence"/>
</dbReference>
<evidence type="ECO:0000313" key="2">
    <source>
        <dbReference type="Proteomes" id="UP000077381"/>
    </source>
</evidence>
<evidence type="ECO:0000313" key="1">
    <source>
        <dbReference type="EMBL" id="OAH16394.1"/>
    </source>
</evidence>
<keyword evidence="2" id="KW-1185">Reference proteome</keyword>
<dbReference type="EMBL" id="LOHS01000019">
    <property type="protein sequence ID" value="OAH16394.1"/>
    <property type="molecule type" value="Genomic_DNA"/>
</dbReference>
<organism evidence="1 2">
    <name type="scientific">Streptomyces jeddahensis</name>
    <dbReference type="NCBI Taxonomy" id="1716141"/>
    <lineage>
        <taxon>Bacteria</taxon>
        <taxon>Bacillati</taxon>
        <taxon>Actinomycetota</taxon>
        <taxon>Actinomycetes</taxon>
        <taxon>Kitasatosporales</taxon>
        <taxon>Streptomycetaceae</taxon>
        <taxon>Streptomyces</taxon>
    </lineage>
</organism>
<name>A0A177I1H1_9ACTN</name>
<dbReference type="RefSeq" id="WP_067270853.1">
    <property type="nucleotide sequence ID" value="NZ_LOHS01000019.1"/>
</dbReference>
<gene>
    <name evidence="1" type="ORF">STSP_02690</name>
</gene>
<protein>
    <submittedName>
        <fullName evidence="1">Uncharacterized protein</fullName>
    </submittedName>
</protein>
<proteinExistence type="predicted"/>
<sequence>MGTLRAVRVLNGSKVAVHQRATLLSERPLNVALLVLDPETTAGLGATNRDILTRVADQVAAANARLARVEQTRQL</sequence>